<name>A0AB33JC33_9BACT</name>
<proteinExistence type="predicted"/>
<accession>A0AB33JC33</accession>
<organism evidence="1">
    <name type="scientific">Prevotella sp. GTC17260</name>
    <dbReference type="NCBI Taxonomy" id="3236796"/>
    <lineage>
        <taxon>Bacteria</taxon>
        <taxon>Pseudomonadati</taxon>
        <taxon>Bacteroidota</taxon>
        <taxon>Bacteroidia</taxon>
        <taxon>Bacteroidales</taxon>
        <taxon>Prevotellaceae</taxon>
        <taxon>Prevotella</taxon>
    </lineage>
</organism>
<evidence type="ECO:0000313" key="1">
    <source>
        <dbReference type="EMBL" id="BFO79345.1"/>
    </source>
</evidence>
<sequence>MIDESKYSELEKKIRKGILKAQKKMLEEKALHNETVIIGDLNGKPIEIKASKALAQSS</sequence>
<protein>
    <submittedName>
        <fullName evidence="1">Uncharacterized protein</fullName>
    </submittedName>
</protein>
<dbReference type="AlphaFoldDB" id="A0AB33JC33"/>
<gene>
    <name evidence="1" type="ORF">GTC17260_19800</name>
</gene>
<dbReference type="EMBL" id="AP035788">
    <property type="protein sequence ID" value="BFO79345.1"/>
    <property type="molecule type" value="Genomic_DNA"/>
</dbReference>
<reference evidence="1" key="1">
    <citation type="submission" date="2024-07" db="EMBL/GenBank/DDBJ databases">
        <title>Complete genome sequence of Prevotella sp. YM-2024 GTC17260.</title>
        <authorList>
            <person name="Hayashi M."/>
            <person name="Muto Y."/>
            <person name="Tanaka K."/>
            <person name="Niwa H."/>
        </authorList>
    </citation>
    <scope>NUCLEOTIDE SEQUENCE</scope>
    <source>
        <strain evidence="1">GTC17260</strain>
    </source>
</reference>